<feature type="region of interest" description="Disordered" evidence="1">
    <location>
        <begin position="129"/>
        <end position="163"/>
    </location>
</feature>
<evidence type="ECO:0000256" key="1">
    <source>
        <dbReference type="SAM" id="MobiDB-lite"/>
    </source>
</evidence>
<keyword evidence="3" id="KW-1185">Reference proteome</keyword>
<name>A0A8E2FB47_9PEZI</name>
<protein>
    <submittedName>
        <fullName evidence="2">Uncharacterized protein</fullName>
    </submittedName>
</protein>
<organism evidence="2 3">
    <name type="scientific">Glonium stellatum</name>
    <dbReference type="NCBI Taxonomy" id="574774"/>
    <lineage>
        <taxon>Eukaryota</taxon>
        <taxon>Fungi</taxon>
        <taxon>Dikarya</taxon>
        <taxon>Ascomycota</taxon>
        <taxon>Pezizomycotina</taxon>
        <taxon>Dothideomycetes</taxon>
        <taxon>Pleosporomycetidae</taxon>
        <taxon>Gloniales</taxon>
        <taxon>Gloniaceae</taxon>
        <taxon>Glonium</taxon>
    </lineage>
</organism>
<feature type="compositionally biased region" description="Basic and acidic residues" evidence="1">
    <location>
        <begin position="48"/>
        <end position="97"/>
    </location>
</feature>
<dbReference type="Proteomes" id="UP000250140">
    <property type="component" value="Unassembled WGS sequence"/>
</dbReference>
<feature type="region of interest" description="Disordered" evidence="1">
    <location>
        <begin position="1"/>
        <end position="117"/>
    </location>
</feature>
<dbReference type="AlphaFoldDB" id="A0A8E2FB47"/>
<gene>
    <name evidence="2" type="ORF">AOQ84DRAFT_352025</name>
</gene>
<dbReference type="OrthoDB" id="10636568at2759"/>
<sequence length="163" mass="18603">MTSAELPIDREDEEDDLTGLDPQARGKGPRHVAAGPPLHYEPSLEDINEARRREQQEDEFHAHPSEPDHLQDRDHHETHGHHGQDELNDSDSERSYISDDELDPLPDGDAPGYGTVDNLALARYQGEERARLEAEQRANVERIREQARQAREQDSEDEAHPPR</sequence>
<reference evidence="2 3" key="1">
    <citation type="journal article" date="2016" name="Nat. Commun.">
        <title>Ectomycorrhizal ecology is imprinted in the genome of the dominant symbiotic fungus Cenococcum geophilum.</title>
        <authorList>
            <consortium name="DOE Joint Genome Institute"/>
            <person name="Peter M."/>
            <person name="Kohler A."/>
            <person name="Ohm R.A."/>
            <person name="Kuo A."/>
            <person name="Krutzmann J."/>
            <person name="Morin E."/>
            <person name="Arend M."/>
            <person name="Barry K.W."/>
            <person name="Binder M."/>
            <person name="Choi C."/>
            <person name="Clum A."/>
            <person name="Copeland A."/>
            <person name="Grisel N."/>
            <person name="Haridas S."/>
            <person name="Kipfer T."/>
            <person name="LaButti K."/>
            <person name="Lindquist E."/>
            <person name="Lipzen A."/>
            <person name="Maire R."/>
            <person name="Meier B."/>
            <person name="Mihaltcheva S."/>
            <person name="Molinier V."/>
            <person name="Murat C."/>
            <person name="Poggeler S."/>
            <person name="Quandt C.A."/>
            <person name="Sperisen C."/>
            <person name="Tritt A."/>
            <person name="Tisserant E."/>
            <person name="Crous P.W."/>
            <person name="Henrissat B."/>
            <person name="Nehls U."/>
            <person name="Egli S."/>
            <person name="Spatafora J.W."/>
            <person name="Grigoriev I.V."/>
            <person name="Martin F.M."/>
        </authorList>
    </citation>
    <scope>NUCLEOTIDE SEQUENCE [LARGE SCALE GENOMIC DNA]</scope>
    <source>
        <strain evidence="2 3">CBS 207.34</strain>
    </source>
</reference>
<accession>A0A8E2FB47</accession>
<evidence type="ECO:0000313" key="3">
    <source>
        <dbReference type="Proteomes" id="UP000250140"/>
    </source>
</evidence>
<proteinExistence type="predicted"/>
<dbReference type="EMBL" id="KV748728">
    <property type="protein sequence ID" value="OCL13391.1"/>
    <property type="molecule type" value="Genomic_DNA"/>
</dbReference>
<evidence type="ECO:0000313" key="2">
    <source>
        <dbReference type="EMBL" id="OCL13391.1"/>
    </source>
</evidence>